<proteinExistence type="predicted"/>
<dbReference type="PRINTS" id="PR00019">
    <property type="entry name" value="LEURICHRPT"/>
</dbReference>
<dbReference type="Gene3D" id="3.30.70.1390">
    <property type="entry name" value="ROC domain from the Parkinson's disease-associated leucine-rich repeat kinase 2"/>
    <property type="match status" value="1"/>
</dbReference>
<dbReference type="Gene3D" id="1.10.10.10">
    <property type="entry name" value="Winged helix-like DNA-binding domain superfamily/Winged helix DNA-binding domain"/>
    <property type="match status" value="1"/>
</dbReference>
<dbReference type="Pfam" id="PF23598">
    <property type="entry name" value="LRR_14"/>
    <property type="match status" value="1"/>
</dbReference>
<keyword evidence="4" id="KW-0808">Transferase</keyword>
<organism evidence="14 15">
    <name type="scientific">Streptacidiphilus alkalitolerans</name>
    <dbReference type="NCBI Taxonomy" id="3342712"/>
    <lineage>
        <taxon>Bacteria</taxon>
        <taxon>Bacillati</taxon>
        <taxon>Actinomycetota</taxon>
        <taxon>Actinomycetes</taxon>
        <taxon>Kitasatosporales</taxon>
        <taxon>Streptomycetaceae</taxon>
        <taxon>Streptacidiphilus</taxon>
    </lineage>
</organism>
<keyword evidence="7" id="KW-0418">Kinase</keyword>
<dbReference type="InterPro" id="IPR057263">
    <property type="entry name" value="COR-B"/>
</dbReference>
<dbReference type="InterPro" id="IPR032675">
    <property type="entry name" value="LRR_dom_sf"/>
</dbReference>
<feature type="region of interest" description="Disordered" evidence="12">
    <location>
        <begin position="1022"/>
        <end position="1041"/>
    </location>
</feature>
<dbReference type="SMART" id="SM00369">
    <property type="entry name" value="LRR_TYP"/>
    <property type="match status" value="11"/>
</dbReference>
<evidence type="ECO:0000256" key="4">
    <source>
        <dbReference type="ARBA" id="ARBA00022679"/>
    </source>
</evidence>
<evidence type="ECO:0000256" key="3">
    <source>
        <dbReference type="ARBA" id="ARBA00022614"/>
    </source>
</evidence>
<gene>
    <name evidence="14" type="ORF">ACEZDB_12450</name>
</gene>
<dbReference type="Proteomes" id="UP001592530">
    <property type="component" value="Unassembled WGS sequence"/>
</dbReference>
<dbReference type="Pfam" id="PF16095">
    <property type="entry name" value="COR-A"/>
    <property type="match status" value="1"/>
</dbReference>
<comment type="caution">
    <text evidence="14">The sequence shown here is derived from an EMBL/GenBank/DDBJ whole genome shotgun (WGS) entry which is preliminary data.</text>
</comment>
<name>A0ABV6X0D5_9ACTN</name>
<evidence type="ECO:0000256" key="1">
    <source>
        <dbReference type="ARBA" id="ARBA00012513"/>
    </source>
</evidence>
<evidence type="ECO:0000256" key="2">
    <source>
        <dbReference type="ARBA" id="ARBA00022527"/>
    </source>
</evidence>
<dbReference type="Pfam" id="PF13855">
    <property type="entry name" value="LRR_8"/>
    <property type="match status" value="1"/>
</dbReference>
<dbReference type="InterPro" id="IPR050216">
    <property type="entry name" value="LRR_domain-containing"/>
</dbReference>
<evidence type="ECO:0000256" key="9">
    <source>
        <dbReference type="ARBA" id="ARBA00023134"/>
    </source>
</evidence>
<dbReference type="PROSITE" id="PS51424">
    <property type="entry name" value="ROC"/>
    <property type="match status" value="1"/>
</dbReference>
<dbReference type="InterPro" id="IPR055414">
    <property type="entry name" value="LRR_R13L4/SHOC2-like"/>
</dbReference>
<evidence type="ECO:0000256" key="11">
    <source>
        <dbReference type="ARBA" id="ARBA00048679"/>
    </source>
</evidence>
<evidence type="ECO:0000256" key="8">
    <source>
        <dbReference type="ARBA" id="ARBA00022840"/>
    </source>
</evidence>
<dbReference type="Gene3D" id="3.40.50.300">
    <property type="entry name" value="P-loop containing nucleotide triphosphate hydrolases"/>
    <property type="match status" value="1"/>
</dbReference>
<evidence type="ECO:0000259" key="13">
    <source>
        <dbReference type="PROSITE" id="PS51424"/>
    </source>
</evidence>
<dbReference type="Gene3D" id="3.30.310.200">
    <property type="match status" value="1"/>
</dbReference>
<dbReference type="InterPro" id="IPR032171">
    <property type="entry name" value="COR-A"/>
</dbReference>
<keyword evidence="5" id="KW-0677">Repeat</keyword>
<keyword evidence="8" id="KW-0067">ATP-binding</keyword>
<protein>
    <recommendedName>
        <fullName evidence="1">non-specific serine/threonine protein kinase</fullName>
        <ecNumber evidence="1">2.7.11.1</ecNumber>
    </recommendedName>
</protein>
<dbReference type="RefSeq" id="WP_380552043.1">
    <property type="nucleotide sequence ID" value="NZ_JBHEZY010000004.1"/>
</dbReference>
<dbReference type="Gene3D" id="3.80.10.10">
    <property type="entry name" value="Ribonuclease Inhibitor"/>
    <property type="match status" value="2"/>
</dbReference>
<feature type="compositionally biased region" description="Polar residues" evidence="12">
    <location>
        <begin position="1025"/>
        <end position="1041"/>
    </location>
</feature>
<dbReference type="Pfam" id="PF25497">
    <property type="entry name" value="COR-B"/>
    <property type="match status" value="1"/>
</dbReference>
<keyword evidence="2" id="KW-0723">Serine/threonine-protein kinase</keyword>
<comment type="catalytic activity">
    <reaction evidence="11">
        <text>L-seryl-[protein] + ATP = O-phospho-L-seryl-[protein] + ADP + H(+)</text>
        <dbReference type="Rhea" id="RHEA:17989"/>
        <dbReference type="Rhea" id="RHEA-COMP:9863"/>
        <dbReference type="Rhea" id="RHEA-COMP:11604"/>
        <dbReference type="ChEBI" id="CHEBI:15378"/>
        <dbReference type="ChEBI" id="CHEBI:29999"/>
        <dbReference type="ChEBI" id="CHEBI:30616"/>
        <dbReference type="ChEBI" id="CHEBI:83421"/>
        <dbReference type="ChEBI" id="CHEBI:456216"/>
        <dbReference type="EC" id="2.7.11.1"/>
    </reaction>
</comment>
<dbReference type="EMBL" id="JBHEZY010000004">
    <property type="protein sequence ID" value="MFC1431452.1"/>
    <property type="molecule type" value="Genomic_DNA"/>
</dbReference>
<comment type="catalytic activity">
    <reaction evidence="10">
        <text>L-threonyl-[protein] + ATP = O-phospho-L-threonyl-[protein] + ADP + H(+)</text>
        <dbReference type="Rhea" id="RHEA:46608"/>
        <dbReference type="Rhea" id="RHEA-COMP:11060"/>
        <dbReference type="Rhea" id="RHEA-COMP:11605"/>
        <dbReference type="ChEBI" id="CHEBI:15378"/>
        <dbReference type="ChEBI" id="CHEBI:30013"/>
        <dbReference type="ChEBI" id="CHEBI:30616"/>
        <dbReference type="ChEBI" id="CHEBI:61977"/>
        <dbReference type="ChEBI" id="CHEBI:456216"/>
        <dbReference type="EC" id="2.7.11.1"/>
    </reaction>
</comment>
<dbReference type="PANTHER" id="PTHR48051">
    <property type="match status" value="1"/>
</dbReference>
<evidence type="ECO:0000313" key="15">
    <source>
        <dbReference type="Proteomes" id="UP001592530"/>
    </source>
</evidence>
<keyword evidence="9" id="KW-0342">GTP-binding</keyword>
<dbReference type="InterPro" id="IPR020859">
    <property type="entry name" value="ROC"/>
</dbReference>
<dbReference type="SUPFAM" id="SSF52540">
    <property type="entry name" value="P-loop containing nucleoside triphosphate hydrolases"/>
    <property type="match status" value="1"/>
</dbReference>
<dbReference type="InterPro" id="IPR001611">
    <property type="entry name" value="Leu-rich_rpt"/>
</dbReference>
<evidence type="ECO:0000256" key="10">
    <source>
        <dbReference type="ARBA" id="ARBA00047899"/>
    </source>
</evidence>
<evidence type="ECO:0000256" key="7">
    <source>
        <dbReference type="ARBA" id="ARBA00022777"/>
    </source>
</evidence>
<dbReference type="SMART" id="SM00364">
    <property type="entry name" value="LRR_BAC"/>
    <property type="match status" value="8"/>
</dbReference>
<evidence type="ECO:0000256" key="5">
    <source>
        <dbReference type="ARBA" id="ARBA00022737"/>
    </source>
</evidence>
<evidence type="ECO:0000313" key="14">
    <source>
        <dbReference type="EMBL" id="MFC1431452.1"/>
    </source>
</evidence>
<reference evidence="14 15" key="1">
    <citation type="submission" date="2024-09" db="EMBL/GenBank/DDBJ databases">
        <authorList>
            <person name="Lee S.D."/>
        </authorList>
    </citation>
    <scope>NUCLEOTIDE SEQUENCE [LARGE SCALE GENOMIC DNA]</scope>
    <source>
        <strain evidence="14 15">N1-3</strain>
    </source>
</reference>
<keyword evidence="6" id="KW-0547">Nucleotide-binding</keyword>
<dbReference type="Pfam" id="PF08477">
    <property type="entry name" value="Roc"/>
    <property type="match status" value="1"/>
</dbReference>
<dbReference type="Pfam" id="PF00560">
    <property type="entry name" value="LRR_1"/>
    <property type="match status" value="2"/>
</dbReference>
<dbReference type="EC" id="2.7.11.1" evidence="1"/>
<keyword evidence="3" id="KW-0433">Leucine-rich repeat</keyword>
<dbReference type="InterPro" id="IPR003591">
    <property type="entry name" value="Leu-rich_rpt_typical-subtyp"/>
</dbReference>
<dbReference type="InterPro" id="IPR027417">
    <property type="entry name" value="P-loop_NTPase"/>
</dbReference>
<dbReference type="PANTHER" id="PTHR48051:SF1">
    <property type="entry name" value="RAS SUPPRESSOR PROTEIN 1"/>
    <property type="match status" value="1"/>
</dbReference>
<feature type="domain" description="Roc" evidence="13">
    <location>
        <begin position="319"/>
        <end position="490"/>
    </location>
</feature>
<dbReference type="PROSITE" id="PS51450">
    <property type="entry name" value="LRR"/>
    <property type="match status" value="2"/>
</dbReference>
<dbReference type="SUPFAM" id="SSF52058">
    <property type="entry name" value="L domain-like"/>
    <property type="match status" value="1"/>
</dbReference>
<dbReference type="InterPro" id="IPR036388">
    <property type="entry name" value="WH-like_DNA-bd_sf"/>
</dbReference>
<accession>A0ABV6X0D5</accession>
<sequence>MHDGFCGRIGVVKAVHDEAVERVRAEVLSHTGILDLSGLDLEDLPPELSGLTGLTTLDLSGNGLLRLPEWLGNLTALIRLDLAGNRLERLPVSFGNLTALAGLDLSDNRLERLPVSLGNLTALTWLSLSNNGLAVLPHWFGNLTALSGLNLSRNRLAVLPEWFGNLTALSGLNLSNNSLAMLPESLGNLTALSRLDLSNNRLAMLPESLGNLMVLSRLDLSNNGLAMLPQWLGNLATLTWLKLSSNELSLVPESLGNLVNLTTLDLANNALGHLPPQLGTLAALTTLSITGNRLASPPPEICASGTRAVLAFMRALLQESDAQWSSKMLVVGEAAVGKTSVSKALCGLAYDPAEPQTHGVHVDELRLSHPQAPDTTMALNVWDFGGQLEYRATQRFYLTDRSLFLLVWNSRRGWRNGGQVEAWLQAITNAAPTSPIVIVATHCRQSVADLDERDLRQRYPKIAAVLRVDCQDGSGIAELRERIGQEAAALPLMGKAWPRTWSAAAQLLANEPGWYTTTRRALELLRDAGMEDEAARTALMTALHDRGEILHFAHDPELREMIVLHPTWVDEMITRILDSQTVADRGGLLSRTHRAELWDDLDDLGLREALTVMMERFDLAYRIDAPDHEDVALVVERLPAGAPDCMPPDWEHALETPGASELRITYKLASRQAGVPSWFIAREHRFSTGAAWARGVLLRHRGAASDAWALLQDNDHAQPTLRLTVRGTAPHVFYSLLNEGFTGILAERYPGLEIRQLVPCSCKGIAGMPCTYEFDYITAQRAAGLGHRLQCQQSFAMVDPRELLFGLNPYRQDPALTRIESKLDLVAAGTSRIEHAQLLVLDTVRDLLRHRAEQGAYCPSIFTITKAPFLPHYQLSLYCEQPDGPHPLPDGAGVYTLTRLPGWLHRYAPYLGLVLAGIKHGLPLVGPALTGILGETVSAAAKAQLELSGKLLEHVAVPPSGESATELRPGHHTPQTRADFAELRKALIALDPDFGGLRERELPENRGIVYLCRHHREALRYPARSVSQAPQRQIPPTHNSS</sequence>
<evidence type="ECO:0000256" key="12">
    <source>
        <dbReference type="SAM" id="MobiDB-lite"/>
    </source>
</evidence>
<evidence type="ECO:0000256" key="6">
    <source>
        <dbReference type="ARBA" id="ARBA00022741"/>
    </source>
</evidence>